<dbReference type="EMBL" id="BSXT01001737">
    <property type="protein sequence ID" value="GMF44871.1"/>
    <property type="molecule type" value="Genomic_DNA"/>
</dbReference>
<evidence type="ECO:0000313" key="3">
    <source>
        <dbReference type="Proteomes" id="UP001165121"/>
    </source>
</evidence>
<sequence length="115" mass="12763">MAVLVRADGVVLSSHFVFKGQPGGEVEKEVQPYVPPHVATYSVQGTSWFDERVMLEWMNYSFKPNVTSYSLLILDTLKTHKMDIVLDELEDMGTSVHFEPPGCTGVAQSLDVGVM</sequence>
<evidence type="ECO:0000313" key="2">
    <source>
        <dbReference type="EMBL" id="GMF44871.1"/>
    </source>
</evidence>
<dbReference type="Pfam" id="PF03184">
    <property type="entry name" value="DDE_1"/>
    <property type="match status" value="1"/>
</dbReference>
<feature type="domain" description="DDE-1" evidence="1">
    <location>
        <begin position="6"/>
        <end position="115"/>
    </location>
</feature>
<dbReference type="OrthoDB" id="92316at2759"/>
<dbReference type="Proteomes" id="UP001165121">
    <property type="component" value="Unassembled WGS sequence"/>
</dbReference>
<organism evidence="2 3">
    <name type="scientific">Phytophthora fragariaefolia</name>
    <dbReference type="NCBI Taxonomy" id="1490495"/>
    <lineage>
        <taxon>Eukaryota</taxon>
        <taxon>Sar</taxon>
        <taxon>Stramenopiles</taxon>
        <taxon>Oomycota</taxon>
        <taxon>Peronosporomycetes</taxon>
        <taxon>Peronosporales</taxon>
        <taxon>Peronosporaceae</taxon>
        <taxon>Phytophthora</taxon>
    </lineage>
</organism>
<keyword evidence="3" id="KW-1185">Reference proteome</keyword>
<accession>A0A9W7CVE1</accession>
<reference evidence="2" key="1">
    <citation type="submission" date="2023-04" db="EMBL/GenBank/DDBJ databases">
        <title>Phytophthora fragariaefolia NBRC 109709.</title>
        <authorList>
            <person name="Ichikawa N."/>
            <person name="Sato H."/>
            <person name="Tonouchi N."/>
        </authorList>
    </citation>
    <scope>NUCLEOTIDE SEQUENCE</scope>
    <source>
        <strain evidence="2">NBRC 109709</strain>
    </source>
</reference>
<comment type="caution">
    <text evidence="2">The sequence shown here is derived from an EMBL/GenBank/DDBJ whole genome shotgun (WGS) entry which is preliminary data.</text>
</comment>
<evidence type="ECO:0000259" key="1">
    <source>
        <dbReference type="Pfam" id="PF03184"/>
    </source>
</evidence>
<name>A0A9W7CVE1_9STRA</name>
<protein>
    <submittedName>
        <fullName evidence="2">Unnamed protein product</fullName>
    </submittedName>
</protein>
<proteinExistence type="predicted"/>
<dbReference type="InterPro" id="IPR004875">
    <property type="entry name" value="DDE_SF_endonuclease_dom"/>
</dbReference>
<dbReference type="AlphaFoldDB" id="A0A9W7CVE1"/>
<dbReference type="GO" id="GO:0003676">
    <property type="term" value="F:nucleic acid binding"/>
    <property type="evidence" value="ECO:0007669"/>
    <property type="project" value="InterPro"/>
</dbReference>
<gene>
    <name evidence="2" type="ORF">Pfra01_001584100</name>
</gene>